<dbReference type="GO" id="GO:0016485">
    <property type="term" value="P:protein processing"/>
    <property type="evidence" value="ECO:0007669"/>
    <property type="project" value="TreeGrafter"/>
</dbReference>
<protein>
    <recommendedName>
        <fullName evidence="11">Cysteine protease</fullName>
        <ecNumber evidence="11">3.4.22.-</ecNumber>
    </recommendedName>
</protein>
<keyword evidence="8 11" id="KW-0653">Protein transport</keyword>
<keyword evidence="6 11" id="KW-0378">Hydrolase</keyword>
<keyword evidence="9 11" id="KW-0072">Autophagy</keyword>
<dbReference type="Proteomes" id="UP000046393">
    <property type="component" value="Unplaced"/>
</dbReference>
<comment type="function">
    <text evidence="11">Cysteine protease that plays a key role in autophagy by mediating both proteolytic activation and delipidation of ATG8 family proteins.</text>
</comment>
<feature type="domain" description="Peptidase C54 catalytic" evidence="12">
    <location>
        <begin position="133"/>
        <end position="411"/>
    </location>
</feature>
<dbReference type="WBParaSite" id="SMUV_0000238901-mRNA-1">
    <property type="protein sequence ID" value="SMUV_0000238901-mRNA-1"/>
    <property type="gene ID" value="SMUV_0000238901"/>
</dbReference>
<evidence type="ECO:0000256" key="11">
    <source>
        <dbReference type="RuleBase" id="RU363115"/>
    </source>
</evidence>
<dbReference type="GO" id="GO:0005737">
    <property type="term" value="C:cytoplasm"/>
    <property type="evidence" value="ECO:0007669"/>
    <property type="project" value="UniProtKB-SubCell"/>
</dbReference>
<organism evidence="13 14">
    <name type="scientific">Syphacia muris</name>
    <dbReference type="NCBI Taxonomy" id="451379"/>
    <lineage>
        <taxon>Eukaryota</taxon>
        <taxon>Metazoa</taxon>
        <taxon>Ecdysozoa</taxon>
        <taxon>Nematoda</taxon>
        <taxon>Chromadorea</taxon>
        <taxon>Rhabditida</taxon>
        <taxon>Spirurina</taxon>
        <taxon>Oxyuridomorpha</taxon>
        <taxon>Oxyuroidea</taxon>
        <taxon>Oxyuridae</taxon>
        <taxon>Syphacia</taxon>
    </lineage>
</organism>
<dbReference type="InterPro" id="IPR046792">
    <property type="entry name" value="Peptidase_C54_cat"/>
</dbReference>
<reference evidence="14" key="1">
    <citation type="submission" date="2017-02" db="UniProtKB">
        <authorList>
            <consortium name="WormBaseParasite"/>
        </authorList>
    </citation>
    <scope>IDENTIFICATION</scope>
</reference>
<dbReference type="InterPro" id="IPR038765">
    <property type="entry name" value="Papain-like_cys_pep_sf"/>
</dbReference>
<keyword evidence="5 11" id="KW-0645">Protease</keyword>
<evidence type="ECO:0000256" key="1">
    <source>
        <dbReference type="ARBA" id="ARBA00004496"/>
    </source>
</evidence>
<dbReference type="GO" id="GO:0019786">
    <property type="term" value="F:protein-phosphatidylethanolamide deconjugating activity"/>
    <property type="evidence" value="ECO:0007669"/>
    <property type="project" value="InterPro"/>
</dbReference>
<evidence type="ECO:0000256" key="5">
    <source>
        <dbReference type="ARBA" id="ARBA00022670"/>
    </source>
</evidence>
<evidence type="ECO:0000256" key="4">
    <source>
        <dbReference type="ARBA" id="ARBA00022490"/>
    </source>
</evidence>
<name>A0A0N5ADW4_9BILA</name>
<dbReference type="AlphaFoldDB" id="A0A0N5ADW4"/>
<comment type="subcellular location">
    <subcellularLocation>
        <location evidence="1 11">Cytoplasm</location>
    </subcellularLocation>
</comment>
<evidence type="ECO:0000256" key="9">
    <source>
        <dbReference type="ARBA" id="ARBA00023006"/>
    </source>
</evidence>
<evidence type="ECO:0000313" key="13">
    <source>
        <dbReference type="Proteomes" id="UP000046393"/>
    </source>
</evidence>
<comment type="catalytic activity">
    <reaction evidence="10">
        <text>[protein]-C-terminal L-amino acid-glycyl-phosphatidylethanolamide + H2O = [protein]-C-terminal L-amino acid-glycine + a 1,2-diacyl-sn-glycero-3-phosphoethanolamine</text>
        <dbReference type="Rhea" id="RHEA:67548"/>
        <dbReference type="Rhea" id="RHEA-COMP:17323"/>
        <dbReference type="Rhea" id="RHEA-COMP:17324"/>
        <dbReference type="ChEBI" id="CHEBI:15377"/>
        <dbReference type="ChEBI" id="CHEBI:64612"/>
        <dbReference type="ChEBI" id="CHEBI:172940"/>
        <dbReference type="ChEBI" id="CHEBI:172941"/>
    </reaction>
    <physiologicalReaction direction="left-to-right" evidence="10">
        <dbReference type="Rhea" id="RHEA:67549"/>
    </physiologicalReaction>
</comment>
<keyword evidence="13" id="KW-1185">Reference proteome</keyword>
<dbReference type="SUPFAM" id="SSF54001">
    <property type="entry name" value="Cysteine proteinases"/>
    <property type="match status" value="1"/>
</dbReference>
<dbReference type="GO" id="GO:0035973">
    <property type="term" value="P:aggrephagy"/>
    <property type="evidence" value="ECO:0007669"/>
    <property type="project" value="TreeGrafter"/>
</dbReference>
<keyword evidence="7" id="KW-0788">Thiol protease</keyword>
<accession>A0A0N5ADW4</accession>
<evidence type="ECO:0000313" key="14">
    <source>
        <dbReference type="WBParaSite" id="SMUV_0000238901-mRNA-1"/>
    </source>
</evidence>
<dbReference type="Pfam" id="PF03416">
    <property type="entry name" value="Peptidase_C54"/>
    <property type="match status" value="1"/>
</dbReference>
<dbReference type="GO" id="GO:0015031">
    <property type="term" value="P:protein transport"/>
    <property type="evidence" value="ECO:0007669"/>
    <property type="project" value="UniProtKB-KW"/>
</dbReference>
<proteinExistence type="inferred from homology"/>
<dbReference type="GO" id="GO:0034727">
    <property type="term" value="P:piecemeal microautophagy of the nucleus"/>
    <property type="evidence" value="ECO:0007669"/>
    <property type="project" value="TreeGrafter"/>
</dbReference>
<evidence type="ECO:0000256" key="10">
    <source>
        <dbReference type="ARBA" id="ARBA00029362"/>
    </source>
</evidence>
<dbReference type="GO" id="GO:0000045">
    <property type="term" value="P:autophagosome assembly"/>
    <property type="evidence" value="ECO:0007669"/>
    <property type="project" value="TreeGrafter"/>
</dbReference>
<dbReference type="PANTHER" id="PTHR22624">
    <property type="entry name" value="CYSTEINE PROTEASE ATG4"/>
    <property type="match status" value="1"/>
</dbReference>
<evidence type="ECO:0000256" key="7">
    <source>
        <dbReference type="ARBA" id="ARBA00022807"/>
    </source>
</evidence>
<dbReference type="GO" id="GO:0000423">
    <property type="term" value="P:mitophagy"/>
    <property type="evidence" value="ECO:0007669"/>
    <property type="project" value="TreeGrafter"/>
</dbReference>
<sequence length="474" mass="53658">MDDNQRGDDVDGTDCKAFASDIGLFPSNKLNYLNSLALSAKNATASKLSRATKNIQSFFYPSVAEENASESVEIAVREDSKSATSVKEKLNNAWLSFKYGNWRSKGQMTFSERGTLQLLGSSYFLFEGDSGLQEFLLDYYSRIWLTYRTELQSLPGTLKTTDCGWGCMIRSCQMLVAETLVQLHLGRNWRFSRQQATGIFEKHLKYTYANILSLFSDDKDATLGLCNVLKTSLQRLQRPVDSWYSPSEAVHLFREVLNTCNVEITGGLKLFCVNDGFLIKNELCQISDNFNNPLLLIICIRFGTTKINMIYRDHILSLLSLKNSVGMIGGRPKHSLYFIGSYDSKVLLLFHICFLIYLDPHVVHKAVSSDLQPEYWQIFHSTNVLRISLDKIDPSCAFGFLIRNPSDLEDLLLDFKKCHVIDDTSVGNSTSTSMKTLLSFASQRPALPIYNMKEFETDSTFEIVNFDSSDEDES</sequence>
<dbReference type="STRING" id="451379.A0A0N5ADW4"/>
<evidence type="ECO:0000256" key="6">
    <source>
        <dbReference type="ARBA" id="ARBA00022801"/>
    </source>
</evidence>
<dbReference type="PANTHER" id="PTHR22624:SF52">
    <property type="entry name" value="CYSTEINE PROTEASE"/>
    <property type="match status" value="1"/>
</dbReference>
<dbReference type="InterPro" id="IPR005078">
    <property type="entry name" value="Peptidase_C54"/>
</dbReference>
<evidence type="ECO:0000256" key="3">
    <source>
        <dbReference type="ARBA" id="ARBA00022448"/>
    </source>
</evidence>
<evidence type="ECO:0000256" key="2">
    <source>
        <dbReference type="ARBA" id="ARBA00010958"/>
    </source>
</evidence>
<evidence type="ECO:0000256" key="8">
    <source>
        <dbReference type="ARBA" id="ARBA00022927"/>
    </source>
</evidence>
<keyword evidence="3" id="KW-0813">Transport</keyword>
<evidence type="ECO:0000259" key="12">
    <source>
        <dbReference type="Pfam" id="PF03416"/>
    </source>
</evidence>
<comment type="similarity">
    <text evidence="2 11">Belongs to the peptidase C54 family.</text>
</comment>
<keyword evidence="4 11" id="KW-0963">Cytoplasm</keyword>
<dbReference type="EC" id="3.4.22.-" evidence="11"/>
<dbReference type="GO" id="GO:0004197">
    <property type="term" value="F:cysteine-type endopeptidase activity"/>
    <property type="evidence" value="ECO:0007669"/>
    <property type="project" value="TreeGrafter"/>
</dbReference>